<keyword evidence="4" id="KW-1185">Reference proteome</keyword>
<comment type="caution">
    <text evidence="3">The sequence shown here is derived from an EMBL/GenBank/DDBJ whole genome shotgun (WGS) entry which is preliminary data.</text>
</comment>
<dbReference type="AlphaFoldDB" id="A0A229S4Z6"/>
<dbReference type="OrthoDB" id="4545857at2"/>
<accession>A0A229S4Z6</accession>
<feature type="region of interest" description="Disordered" evidence="1">
    <location>
        <begin position="1"/>
        <end position="21"/>
    </location>
</feature>
<dbReference type="Pfam" id="PF04149">
    <property type="entry name" value="DUF397"/>
    <property type="match status" value="1"/>
</dbReference>
<gene>
    <name evidence="3" type="ORF">CFP71_21495</name>
</gene>
<dbReference type="Proteomes" id="UP000215223">
    <property type="component" value="Unassembled WGS sequence"/>
</dbReference>
<name>A0A229S4Z6_9PSEU</name>
<evidence type="ECO:0000256" key="1">
    <source>
        <dbReference type="SAM" id="MobiDB-lite"/>
    </source>
</evidence>
<evidence type="ECO:0000313" key="3">
    <source>
        <dbReference type="EMBL" id="OXM53789.1"/>
    </source>
</evidence>
<feature type="compositionally biased region" description="Basic and acidic residues" evidence="1">
    <location>
        <begin position="9"/>
        <end position="21"/>
    </location>
</feature>
<evidence type="ECO:0000259" key="2">
    <source>
        <dbReference type="Pfam" id="PF04149"/>
    </source>
</evidence>
<dbReference type="RefSeq" id="WP_093935659.1">
    <property type="nucleotide sequence ID" value="NZ_NMQT01000073.1"/>
</dbReference>
<sequence>MSTATPSPFREDDFRKASASQPDKDCVRVARRGARVELRNDTVPFGSADDLRLVFDAADWDAFLETYRATGSAAGTCLEVVRRHDGLHVFRAAVASDVELVFTESEADKFWLGVRHYEFDAAAFAA</sequence>
<dbReference type="EMBL" id="NMQT01000073">
    <property type="protein sequence ID" value="OXM53789.1"/>
    <property type="molecule type" value="Genomic_DNA"/>
</dbReference>
<organism evidence="3 4">
    <name type="scientific">Amycolatopsis thailandensis</name>
    <dbReference type="NCBI Taxonomy" id="589330"/>
    <lineage>
        <taxon>Bacteria</taxon>
        <taxon>Bacillati</taxon>
        <taxon>Actinomycetota</taxon>
        <taxon>Actinomycetes</taxon>
        <taxon>Pseudonocardiales</taxon>
        <taxon>Pseudonocardiaceae</taxon>
        <taxon>Amycolatopsis</taxon>
    </lineage>
</organism>
<dbReference type="InterPro" id="IPR007278">
    <property type="entry name" value="DUF397"/>
</dbReference>
<proteinExistence type="predicted"/>
<feature type="domain" description="DUF397" evidence="2">
    <location>
        <begin position="14"/>
        <end position="66"/>
    </location>
</feature>
<protein>
    <recommendedName>
        <fullName evidence="2">DUF397 domain-containing protein</fullName>
    </recommendedName>
</protein>
<evidence type="ECO:0000313" key="4">
    <source>
        <dbReference type="Proteomes" id="UP000215223"/>
    </source>
</evidence>
<reference evidence="3 4" key="1">
    <citation type="submission" date="2017-07" db="EMBL/GenBank/DDBJ databases">
        <title>Amycolatopsis thailandensis Genome sequencing and assembly.</title>
        <authorList>
            <person name="Kaur N."/>
            <person name="Mayilraj S."/>
        </authorList>
    </citation>
    <scope>NUCLEOTIDE SEQUENCE [LARGE SCALE GENOMIC DNA]</scope>
    <source>
        <strain evidence="3 4">JCM 16380</strain>
    </source>
</reference>